<dbReference type="AlphaFoldDB" id="A0A699YSA3"/>
<name>A0A699YSA3_HAELA</name>
<reference evidence="1 2" key="1">
    <citation type="submission" date="2020-02" db="EMBL/GenBank/DDBJ databases">
        <title>Draft genome sequence of Haematococcus lacustris strain NIES-144.</title>
        <authorList>
            <person name="Morimoto D."/>
            <person name="Nakagawa S."/>
            <person name="Yoshida T."/>
            <person name="Sawayama S."/>
        </authorList>
    </citation>
    <scope>NUCLEOTIDE SEQUENCE [LARGE SCALE GENOMIC DNA]</scope>
    <source>
        <strain evidence="1 2">NIES-144</strain>
    </source>
</reference>
<sequence length="69" mass="7631">MLALYLLQLRPFEQEARNEKRRVAELLSQLPTEVAVMDLVARALQLPLDKQTDVVVASGGSLVDNGQLV</sequence>
<evidence type="ECO:0000313" key="2">
    <source>
        <dbReference type="Proteomes" id="UP000485058"/>
    </source>
</evidence>
<dbReference type="EMBL" id="BLLF01000332">
    <property type="protein sequence ID" value="GFH10628.1"/>
    <property type="molecule type" value="Genomic_DNA"/>
</dbReference>
<dbReference type="Proteomes" id="UP000485058">
    <property type="component" value="Unassembled WGS sequence"/>
</dbReference>
<evidence type="ECO:0000313" key="1">
    <source>
        <dbReference type="EMBL" id="GFH10628.1"/>
    </source>
</evidence>
<proteinExistence type="predicted"/>
<gene>
    <name evidence="1" type="ORF">HaLaN_05971</name>
</gene>
<protein>
    <submittedName>
        <fullName evidence="1">Uncharacterized protein</fullName>
    </submittedName>
</protein>
<comment type="caution">
    <text evidence="1">The sequence shown here is derived from an EMBL/GenBank/DDBJ whole genome shotgun (WGS) entry which is preliminary data.</text>
</comment>
<keyword evidence="2" id="KW-1185">Reference proteome</keyword>
<accession>A0A699YSA3</accession>
<organism evidence="1 2">
    <name type="scientific">Haematococcus lacustris</name>
    <name type="common">Green alga</name>
    <name type="synonym">Haematococcus pluvialis</name>
    <dbReference type="NCBI Taxonomy" id="44745"/>
    <lineage>
        <taxon>Eukaryota</taxon>
        <taxon>Viridiplantae</taxon>
        <taxon>Chlorophyta</taxon>
        <taxon>core chlorophytes</taxon>
        <taxon>Chlorophyceae</taxon>
        <taxon>CS clade</taxon>
        <taxon>Chlamydomonadales</taxon>
        <taxon>Haematococcaceae</taxon>
        <taxon>Haematococcus</taxon>
    </lineage>
</organism>